<name>A0A2N9X9R6_9NEIS</name>
<dbReference type="SUPFAM" id="SSF52949">
    <property type="entry name" value="Macro domain-like"/>
    <property type="match status" value="1"/>
</dbReference>
<evidence type="ECO:0000259" key="1">
    <source>
        <dbReference type="PROSITE" id="PS51154"/>
    </source>
</evidence>
<accession>A0A2N9X9R6</accession>
<reference evidence="2" key="1">
    <citation type="journal article" date="2017" name="MBio">
        <title>Type VI secretion-mediated competition in the bee gut microbiome.</title>
        <authorList>
            <person name="Steele M.I."/>
            <person name="Kwong W.K."/>
            <person name="Powell J.E."/>
            <person name="Whiteley M."/>
            <person name="Moran N.A."/>
        </authorList>
    </citation>
    <scope>NUCLEOTIDE SEQUENCE [LARGE SCALE GENOMIC DNA]</scope>
    <source>
        <strain evidence="2">WkB273</strain>
    </source>
</reference>
<sequence>MKNKINLIQGDITEIVVDAIVNAANSSLLGGSGVDGAIHRIGGKKILEECQKIKAKQGGCKVGNAVITTAGNLFAKYVIHTVGPRWIDGKHNESELLKQCYLNSFKLALENGVKSISFPNISTGVYKFPKDKAAEIAVNTIKNCIQNEIQIEKVNIVCYENENYQIYRTLLEKL</sequence>
<dbReference type="SMART" id="SM00506">
    <property type="entry name" value="A1pp"/>
    <property type="match status" value="1"/>
</dbReference>
<dbReference type="PANTHER" id="PTHR11106">
    <property type="entry name" value="GANGLIOSIDE INDUCED DIFFERENTIATION ASSOCIATED PROTEIN 2-RELATED"/>
    <property type="match status" value="1"/>
</dbReference>
<dbReference type="EMBL" id="MEIL01000005">
    <property type="protein sequence ID" value="PIT41934.1"/>
    <property type="molecule type" value="Genomic_DNA"/>
</dbReference>
<dbReference type="AlphaFoldDB" id="A0A2N9X9R6"/>
<proteinExistence type="predicted"/>
<feature type="domain" description="Macro" evidence="1">
    <location>
        <begin position="1"/>
        <end position="174"/>
    </location>
</feature>
<evidence type="ECO:0000313" key="3">
    <source>
        <dbReference type="Proteomes" id="UP000230202"/>
    </source>
</evidence>
<dbReference type="RefSeq" id="WP_100151448.1">
    <property type="nucleotide sequence ID" value="NZ_MEIL01000005.1"/>
</dbReference>
<dbReference type="Gene3D" id="3.40.220.10">
    <property type="entry name" value="Leucine Aminopeptidase, subunit E, domain 1"/>
    <property type="match status" value="1"/>
</dbReference>
<gene>
    <name evidence="2" type="ORF">BHC54_00700</name>
</gene>
<dbReference type="Pfam" id="PF01661">
    <property type="entry name" value="Macro"/>
    <property type="match status" value="1"/>
</dbReference>
<dbReference type="InterPro" id="IPR043472">
    <property type="entry name" value="Macro_dom-like"/>
</dbReference>
<dbReference type="NCBIfam" id="NF001664">
    <property type="entry name" value="PRK00431.1-6"/>
    <property type="match status" value="1"/>
</dbReference>
<evidence type="ECO:0000313" key="2">
    <source>
        <dbReference type="EMBL" id="PIT41934.1"/>
    </source>
</evidence>
<dbReference type="InterPro" id="IPR002589">
    <property type="entry name" value="Macro_dom"/>
</dbReference>
<dbReference type="CDD" id="cd02908">
    <property type="entry name" value="Macro_OAADPr_deacetylase"/>
    <property type="match status" value="1"/>
</dbReference>
<dbReference type="PROSITE" id="PS51154">
    <property type="entry name" value="MACRO"/>
    <property type="match status" value="1"/>
</dbReference>
<comment type="caution">
    <text evidence="2">The sequence shown here is derived from an EMBL/GenBank/DDBJ whole genome shotgun (WGS) entry which is preliminary data.</text>
</comment>
<dbReference type="PANTHER" id="PTHR11106:SF27">
    <property type="entry name" value="MACRO DOMAIN-CONTAINING PROTEIN"/>
    <property type="match status" value="1"/>
</dbReference>
<organism evidence="2 3">
    <name type="scientific">Snodgrassella alvi</name>
    <dbReference type="NCBI Taxonomy" id="1196083"/>
    <lineage>
        <taxon>Bacteria</taxon>
        <taxon>Pseudomonadati</taxon>
        <taxon>Pseudomonadota</taxon>
        <taxon>Betaproteobacteria</taxon>
        <taxon>Neisseriales</taxon>
        <taxon>Neisseriaceae</taxon>
        <taxon>Snodgrassella</taxon>
    </lineage>
</organism>
<keyword evidence="3" id="KW-1185">Reference proteome</keyword>
<dbReference type="Proteomes" id="UP000230202">
    <property type="component" value="Unassembled WGS sequence"/>
</dbReference>
<protein>
    <submittedName>
        <fullName evidence="2">O-acetyl-ADP-ribose deacetylase</fullName>
    </submittedName>
</protein>